<dbReference type="EMBL" id="ASPP01034780">
    <property type="protein sequence ID" value="ETO02837.1"/>
    <property type="molecule type" value="Genomic_DNA"/>
</dbReference>
<proteinExistence type="predicted"/>
<evidence type="ECO:0000256" key="1">
    <source>
        <dbReference type="SAM" id="Phobius"/>
    </source>
</evidence>
<keyword evidence="1" id="KW-1133">Transmembrane helix</keyword>
<evidence type="ECO:0000313" key="3">
    <source>
        <dbReference type="Proteomes" id="UP000023152"/>
    </source>
</evidence>
<keyword evidence="1" id="KW-0812">Transmembrane</keyword>
<dbReference type="Proteomes" id="UP000023152">
    <property type="component" value="Unassembled WGS sequence"/>
</dbReference>
<keyword evidence="3" id="KW-1185">Reference proteome</keyword>
<reference evidence="2 3" key="1">
    <citation type="journal article" date="2013" name="Curr. Biol.">
        <title>The Genome of the Foraminiferan Reticulomyxa filosa.</title>
        <authorList>
            <person name="Glockner G."/>
            <person name="Hulsmann N."/>
            <person name="Schleicher M."/>
            <person name="Noegel A.A."/>
            <person name="Eichinger L."/>
            <person name="Gallinger C."/>
            <person name="Pawlowski J."/>
            <person name="Sierra R."/>
            <person name="Euteneuer U."/>
            <person name="Pillet L."/>
            <person name="Moustafa A."/>
            <person name="Platzer M."/>
            <person name="Groth M."/>
            <person name="Szafranski K."/>
            <person name="Schliwa M."/>
        </authorList>
    </citation>
    <scope>NUCLEOTIDE SEQUENCE [LARGE SCALE GENOMIC DNA]</scope>
</reference>
<evidence type="ECO:0000313" key="2">
    <source>
        <dbReference type="EMBL" id="ETO02837.1"/>
    </source>
</evidence>
<dbReference type="AlphaFoldDB" id="X6LNW7"/>
<protein>
    <submittedName>
        <fullName evidence="2">Uncharacterized protein</fullName>
    </submittedName>
</protein>
<sequence length="157" mass="18652">MTKKLKERKINQYEVSLVSYYIICSTFFCYLICWKRDVQNSEDYPNFQTCEDKSLEFQSKNAWEFRLNTRGFCDYLGSFFCVDHLSILRLLQFVSSIPSYSFNNRNNEVIPNYKVDNGSRNTENNVGGTKKSIGMDQSMYLEEKSDKVSQILYFHYY</sequence>
<keyword evidence="1" id="KW-0472">Membrane</keyword>
<organism evidence="2 3">
    <name type="scientific">Reticulomyxa filosa</name>
    <dbReference type="NCBI Taxonomy" id="46433"/>
    <lineage>
        <taxon>Eukaryota</taxon>
        <taxon>Sar</taxon>
        <taxon>Rhizaria</taxon>
        <taxon>Retaria</taxon>
        <taxon>Foraminifera</taxon>
        <taxon>Monothalamids</taxon>
        <taxon>Reticulomyxidae</taxon>
        <taxon>Reticulomyxa</taxon>
    </lineage>
</organism>
<accession>X6LNW7</accession>
<feature type="transmembrane region" description="Helical" evidence="1">
    <location>
        <begin position="15"/>
        <end position="34"/>
    </location>
</feature>
<name>X6LNW7_RETFI</name>
<comment type="caution">
    <text evidence="2">The sequence shown here is derived from an EMBL/GenBank/DDBJ whole genome shotgun (WGS) entry which is preliminary data.</text>
</comment>
<gene>
    <name evidence="2" type="ORF">RFI_34575</name>
</gene>